<evidence type="ECO:0000256" key="2">
    <source>
        <dbReference type="ARBA" id="ARBA00009813"/>
    </source>
</evidence>
<dbReference type="InterPro" id="IPR009094">
    <property type="entry name" value="DiS-bond_isomerase_DsbC/G_N_sf"/>
</dbReference>
<keyword evidence="11" id="KW-1185">Reference proteome</keyword>
<dbReference type="InterPro" id="IPR012336">
    <property type="entry name" value="Thioredoxin-like_fold"/>
</dbReference>
<feature type="domain" description="Disulphide bond isomerase DsbC/G N-terminal" evidence="8">
    <location>
        <begin position="25"/>
        <end position="92"/>
    </location>
</feature>
<dbReference type="Gene3D" id="3.10.450.70">
    <property type="entry name" value="Disulphide bond isomerase, DsbC/G, N-terminal"/>
    <property type="match status" value="1"/>
</dbReference>
<evidence type="ECO:0000259" key="9">
    <source>
        <dbReference type="Pfam" id="PF13098"/>
    </source>
</evidence>
<reference evidence="10 11" key="1">
    <citation type="journal article" date="2005" name="Arch. Microbiol.">
        <title>The genome sequence of an anaerobic aromatic-degrading denitrifying bacterium, strain EbN1.</title>
        <authorList>
            <person name="Rabus R."/>
            <person name="Kube M."/>
            <person name="Heider J."/>
            <person name="Beck A."/>
            <person name="Heitmann K."/>
            <person name="Widdel F."/>
            <person name="Reinhardt R."/>
        </authorList>
    </citation>
    <scope>NUCLEOTIDE SEQUENCE [LARGE SCALE GENOMIC DNA]</scope>
    <source>
        <strain evidence="10 11">EbN1</strain>
        <plasmid evidence="11">Plasmid pAzo1</plasmid>
    </source>
</reference>
<accession>Q5NX37</accession>
<dbReference type="Gene3D" id="3.40.30.10">
    <property type="entry name" value="Glutaredoxin"/>
    <property type="match status" value="1"/>
</dbReference>
<dbReference type="KEGG" id="eba:p1B177"/>
<keyword evidence="5" id="KW-1015">Disulfide bond</keyword>
<dbReference type="PANTHER" id="PTHR35272">
    <property type="entry name" value="THIOL:DISULFIDE INTERCHANGE PROTEIN DSBC-RELATED"/>
    <property type="match status" value="1"/>
</dbReference>
<name>Q5NX37_AROAE</name>
<dbReference type="Proteomes" id="UP000006552">
    <property type="component" value="Plasmid 1"/>
</dbReference>
<dbReference type="AlphaFoldDB" id="Q5NX37"/>
<dbReference type="SUPFAM" id="SSF52833">
    <property type="entry name" value="Thioredoxin-like"/>
    <property type="match status" value="1"/>
</dbReference>
<feature type="chain" id="PRO_5010003303" description="Thiol:disulfide interchange protein" evidence="7">
    <location>
        <begin position="26"/>
        <end position="245"/>
    </location>
</feature>
<dbReference type="Pfam" id="PF10411">
    <property type="entry name" value="DsbC_N"/>
    <property type="match status" value="1"/>
</dbReference>
<evidence type="ECO:0000313" key="10">
    <source>
        <dbReference type="EMBL" id="CAI10377.1"/>
    </source>
</evidence>
<sequence length="245" mass="27056">MLSKFARTLSVTALAAACVVGSAFAATTEEAELKAYMEKTYPNTPIAEIKRSPVPGIFQVTMGRTVAFADKSGRYFIFGPMFDMKEQVDLTAEARNNLSRAKWDSLPLDLAFKVVKGDGSRKFAVFTDPDCPFCKRFEQELMKLDNYTMHVFLSPIASLHPNAKEKAESVWCSKDRAQAWTAMMVEGVTPPVATCDNPLEKIERLSREIGVSGTPSLVRDDGTFKAGYMPVAAMDAWLNDSSAKR</sequence>
<protein>
    <recommendedName>
        <fullName evidence="7">Thiol:disulfide interchange protein</fullName>
    </recommendedName>
</protein>
<evidence type="ECO:0000256" key="3">
    <source>
        <dbReference type="ARBA" id="ARBA00022729"/>
    </source>
</evidence>
<evidence type="ECO:0000256" key="5">
    <source>
        <dbReference type="ARBA" id="ARBA00023157"/>
    </source>
</evidence>
<dbReference type="InterPro" id="IPR033954">
    <property type="entry name" value="DiS-bond_Isoase_DsbC/G"/>
</dbReference>
<dbReference type="GO" id="GO:0042597">
    <property type="term" value="C:periplasmic space"/>
    <property type="evidence" value="ECO:0007669"/>
    <property type="project" value="UniProtKB-SubCell"/>
</dbReference>
<comment type="subcellular location">
    <subcellularLocation>
        <location evidence="1 7">Periplasm</location>
    </subcellularLocation>
</comment>
<evidence type="ECO:0000259" key="8">
    <source>
        <dbReference type="Pfam" id="PF10411"/>
    </source>
</evidence>
<evidence type="ECO:0000256" key="1">
    <source>
        <dbReference type="ARBA" id="ARBA00004418"/>
    </source>
</evidence>
<gene>
    <name evidence="10" type="primary">dsbG</name>
    <name evidence="10" type="ORF">p1B177</name>
</gene>
<organism evidence="10 11">
    <name type="scientific">Aromatoleum aromaticum (strain DSM 19018 / LMG 30748 / EbN1)</name>
    <name type="common">Azoarcus sp. (strain EbN1)</name>
    <dbReference type="NCBI Taxonomy" id="76114"/>
    <lineage>
        <taxon>Bacteria</taxon>
        <taxon>Pseudomonadati</taxon>
        <taxon>Pseudomonadota</taxon>
        <taxon>Betaproteobacteria</taxon>
        <taxon>Rhodocyclales</taxon>
        <taxon>Rhodocyclaceae</taxon>
        <taxon>Aromatoleum</taxon>
    </lineage>
</organism>
<dbReference type="RefSeq" id="WP_011254800.1">
    <property type="nucleotide sequence ID" value="NC_006823.1"/>
</dbReference>
<dbReference type="HOGENOM" id="CLU_083593_1_1_4"/>
<feature type="domain" description="Thioredoxin-like fold" evidence="9">
    <location>
        <begin position="115"/>
        <end position="238"/>
    </location>
</feature>
<geneLocation type="plasmid" evidence="11">
    <name>pAzo1</name>
</geneLocation>
<keyword evidence="4 7" id="KW-0574">Periplasm</keyword>
<evidence type="ECO:0000256" key="4">
    <source>
        <dbReference type="ARBA" id="ARBA00022764"/>
    </source>
</evidence>
<keyword evidence="3 7" id="KW-0732">Signal</keyword>
<dbReference type="InterPro" id="IPR051470">
    <property type="entry name" value="Thiol:disulfide_interchange"/>
</dbReference>
<dbReference type="CDD" id="cd03020">
    <property type="entry name" value="DsbA_DsbC_DsbG"/>
    <property type="match status" value="1"/>
</dbReference>
<keyword evidence="6 7" id="KW-0676">Redox-active center</keyword>
<dbReference type="InterPro" id="IPR036249">
    <property type="entry name" value="Thioredoxin-like_sf"/>
</dbReference>
<dbReference type="OrthoDB" id="12976at2"/>
<dbReference type="Pfam" id="PF13098">
    <property type="entry name" value="Thioredoxin_2"/>
    <property type="match status" value="1"/>
</dbReference>
<dbReference type="PROSITE" id="PS51257">
    <property type="entry name" value="PROKAR_LIPOPROTEIN"/>
    <property type="match status" value="1"/>
</dbReference>
<evidence type="ECO:0000256" key="6">
    <source>
        <dbReference type="ARBA" id="ARBA00023284"/>
    </source>
</evidence>
<evidence type="ECO:0000256" key="7">
    <source>
        <dbReference type="RuleBase" id="RU364038"/>
    </source>
</evidence>
<dbReference type="PANTHER" id="PTHR35272:SF3">
    <property type="entry name" value="THIOL:DISULFIDE INTERCHANGE PROTEIN DSBC"/>
    <property type="match status" value="1"/>
</dbReference>
<comment type="function">
    <text evidence="7">Required for disulfide bond formation in some periplasmic proteins. Acts by transferring its disulfide bond to other proteins and is reduced in the process.</text>
</comment>
<dbReference type="SUPFAM" id="SSF54423">
    <property type="entry name" value="DsbC/DsbG N-terminal domain-like"/>
    <property type="match status" value="1"/>
</dbReference>
<feature type="signal peptide" evidence="7">
    <location>
        <begin position="1"/>
        <end position="25"/>
    </location>
</feature>
<dbReference type="EMBL" id="CR555307">
    <property type="protein sequence ID" value="CAI10377.1"/>
    <property type="molecule type" value="Genomic_DNA"/>
</dbReference>
<proteinExistence type="inferred from homology"/>
<comment type="similarity">
    <text evidence="2 7">Belongs to the thioredoxin family. DsbC subfamily.</text>
</comment>
<dbReference type="InterPro" id="IPR018950">
    <property type="entry name" value="DiS-bond_isomerase_DsbC/G_N"/>
</dbReference>
<evidence type="ECO:0000313" key="11">
    <source>
        <dbReference type="Proteomes" id="UP000006552"/>
    </source>
</evidence>
<keyword evidence="10" id="KW-0614">Plasmid</keyword>